<dbReference type="InterPro" id="IPR005268">
    <property type="entry name" value="CHP00725"/>
</dbReference>
<keyword evidence="2" id="KW-1185">Reference proteome</keyword>
<organism evidence="1 2">
    <name type="scientific">Parageobacillus genomosp. 1</name>
    <dbReference type="NCBI Taxonomy" id="1295642"/>
    <lineage>
        <taxon>Bacteria</taxon>
        <taxon>Bacillati</taxon>
        <taxon>Bacillota</taxon>
        <taxon>Bacilli</taxon>
        <taxon>Bacillales</taxon>
        <taxon>Anoxybacillaceae</taxon>
        <taxon>Parageobacillus</taxon>
    </lineage>
</organism>
<proteinExistence type="predicted"/>
<evidence type="ECO:0000313" key="2">
    <source>
        <dbReference type="Proteomes" id="UP000023566"/>
    </source>
</evidence>
<dbReference type="SUPFAM" id="SSF102405">
    <property type="entry name" value="MCP/YpsA-like"/>
    <property type="match status" value="1"/>
</dbReference>
<gene>
    <name evidence="1" type="ORF">H839_03896</name>
</gene>
<protein>
    <recommendedName>
        <fullName evidence="3">TIGR00725 family protein</fullName>
    </recommendedName>
</protein>
<dbReference type="AlphaFoldDB" id="A0ABC9VJD2"/>
<dbReference type="Proteomes" id="UP000023566">
    <property type="component" value="Chromosome"/>
</dbReference>
<dbReference type="Gene3D" id="3.40.50.450">
    <property type="match status" value="1"/>
</dbReference>
<evidence type="ECO:0008006" key="3">
    <source>
        <dbReference type="Google" id="ProtNLM"/>
    </source>
</evidence>
<comment type="caution">
    <text evidence="1">The sequence shown here is derived from an EMBL/GenBank/DDBJ whole genome shotgun (WGS) entry which is preliminary data.</text>
</comment>
<dbReference type="NCBIfam" id="TIGR00725">
    <property type="entry name" value="TIGR00725 family protein"/>
    <property type="match status" value="1"/>
</dbReference>
<accession>A0ABC9VJD2</accession>
<dbReference type="Pfam" id="PF18306">
    <property type="entry name" value="LDcluster4"/>
    <property type="match status" value="1"/>
</dbReference>
<evidence type="ECO:0000313" key="1">
    <source>
        <dbReference type="EMBL" id="EZP78981.1"/>
    </source>
</evidence>
<dbReference type="InterPro" id="IPR041164">
    <property type="entry name" value="LDcluster4"/>
</dbReference>
<dbReference type="InterPro" id="IPR052341">
    <property type="entry name" value="LOG_family_nucleotidases"/>
</dbReference>
<reference evidence="1 2" key="1">
    <citation type="journal article" date="2014" name="Appl. Microbiol. Biotechnol.">
        <title>Transformable facultative thermophile Geobacillus stearothermophilus NUB3621 as a host strain for metabolic engineering.</title>
        <authorList>
            <person name="Blanchard K."/>
            <person name="Robic S."/>
            <person name="Matsumura I."/>
        </authorList>
    </citation>
    <scope>NUCLEOTIDE SEQUENCE [LARGE SCALE GENOMIC DNA]</scope>
    <source>
        <strain evidence="1 2">NUB3621</strain>
    </source>
</reference>
<sequence length="184" mass="19578">MKRIAVIGQSGDIPAEVRYVAEEVGAEIAKRKAVLLTGGGSGVMEAASKGAKEAGGLVVGILAGDRVDVANDYIDIPITTGLYFDFRSLILVHSADALIMIRGGNGTLGELSAAYMNKKPVVIIETTGGWAAKIKEVVYEGGYLDERRTVEIAFCRSAKEAVELAFQRMEEPIDVMKNTGQIGD</sequence>
<dbReference type="RefSeq" id="WP_043903947.1">
    <property type="nucleotide sequence ID" value="NZ_CM002692.1"/>
</dbReference>
<dbReference type="PANTHER" id="PTHR43393:SF3">
    <property type="entry name" value="LYSINE DECARBOXYLASE-LIKE PROTEIN"/>
    <property type="match status" value="1"/>
</dbReference>
<dbReference type="EMBL" id="AOTZ01000002">
    <property type="protein sequence ID" value="EZP78981.1"/>
    <property type="molecule type" value="Genomic_DNA"/>
</dbReference>
<dbReference type="PANTHER" id="PTHR43393">
    <property type="entry name" value="CYTOKININ RIBOSIDE 5'-MONOPHOSPHATE PHOSPHORIBOHYDROLASE"/>
    <property type="match status" value="1"/>
</dbReference>
<name>A0ABC9VJD2_9BACL</name>